<evidence type="ECO:0000256" key="7">
    <source>
        <dbReference type="SAM" id="Phobius"/>
    </source>
</evidence>
<evidence type="ECO:0000256" key="2">
    <source>
        <dbReference type="ARBA" id="ARBA00008821"/>
    </source>
</evidence>
<evidence type="ECO:0000256" key="4">
    <source>
        <dbReference type="ARBA" id="ARBA00022692"/>
    </source>
</evidence>
<name>A0ABY8SUE5_9BURK</name>
<evidence type="ECO:0000256" key="6">
    <source>
        <dbReference type="ARBA" id="ARBA00023136"/>
    </source>
</evidence>
<feature type="transmembrane region" description="Helical" evidence="7">
    <location>
        <begin position="411"/>
        <end position="436"/>
    </location>
</feature>
<gene>
    <name evidence="8" type="ORF">QMY55_02660</name>
</gene>
<dbReference type="InterPro" id="IPR006043">
    <property type="entry name" value="NCS2"/>
</dbReference>
<feature type="transmembrane region" description="Helical" evidence="7">
    <location>
        <begin position="20"/>
        <end position="41"/>
    </location>
</feature>
<dbReference type="RefSeq" id="WP_283487158.1">
    <property type="nucleotide sequence ID" value="NZ_CP125947.1"/>
</dbReference>
<keyword evidence="5 7" id="KW-1133">Transmembrane helix</keyword>
<protein>
    <submittedName>
        <fullName evidence="8">Solute carrier family 23 protein</fullName>
    </submittedName>
</protein>
<dbReference type="Proteomes" id="UP001240697">
    <property type="component" value="Chromosome"/>
</dbReference>
<keyword evidence="6 7" id="KW-0472">Membrane</keyword>
<feature type="transmembrane region" description="Helical" evidence="7">
    <location>
        <begin position="106"/>
        <end position="127"/>
    </location>
</feature>
<evidence type="ECO:0000256" key="1">
    <source>
        <dbReference type="ARBA" id="ARBA00004141"/>
    </source>
</evidence>
<dbReference type="PANTHER" id="PTHR42810">
    <property type="entry name" value="PURINE PERMEASE C1399.01C-RELATED"/>
    <property type="match status" value="1"/>
</dbReference>
<keyword evidence="3" id="KW-0813">Transport</keyword>
<comment type="subcellular location">
    <subcellularLocation>
        <location evidence="1">Membrane</location>
        <topology evidence="1">Multi-pass membrane protein</topology>
    </subcellularLocation>
</comment>
<evidence type="ECO:0000313" key="8">
    <source>
        <dbReference type="EMBL" id="WHS66065.1"/>
    </source>
</evidence>
<organism evidence="8 9">
    <name type="scientific">Comamonas resistens</name>
    <dbReference type="NCBI Taxonomy" id="3046670"/>
    <lineage>
        <taxon>Bacteria</taxon>
        <taxon>Pseudomonadati</taxon>
        <taxon>Pseudomonadota</taxon>
        <taxon>Betaproteobacteria</taxon>
        <taxon>Burkholderiales</taxon>
        <taxon>Comamonadaceae</taxon>
        <taxon>Comamonas</taxon>
    </lineage>
</organism>
<feature type="transmembrane region" description="Helical" evidence="7">
    <location>
        <begin position="171"/>
        <end position="191"/>
    </location>
</feature>
<feature type="transmembrane region" description="Helical" evidence="7">
    <location>
        <begin position="238"/>
        <end position="261"/>
    </location>
</feature>
<feature type="transmembrane region" description="Helical" evidence="7">
    <location>
        <begin position="355"/>
        <end position="376"/>
    </location>
</feature>
<comment type="similarity">
    <text evidence="2">Belongs to the nucleobase:cation symporter-2 (NCS2) (TC 2.A.40) family.</text>
</comment>
<dbReference type="EMBL" id="CP125947">
    <property type="protein sequence ID" value="WHS66065.1"/>
    <property type="molecule type" value="Genomic_DNA"/>
</dbReference>
<evidence type="ECO:0000313" key="9">
    <source>
        <dbReference type="Proteomes" id="UP001240697"/>
    </source>
</evidence>
<dbReference type="PANTHER" id="PTHR42810:SF2">
    <property type="entry name" value="PURINE PERMEASE C1399.01C-RELATED"/>
    <property type="match status" value="1"/>
</dbReference>
<proteinExistence type="inferred from homology"/>
<feature type="transmembrane region" description="Helical" evidence="7">
    <location>
        <begin position="198"/>
        <end position="218"/>
    </location>
</feature>
<feature type="transmembrane region" description="Helical" evidence="7">
    <location>
        <begin position="139"/>
        <end position="159"/>
    </location>
</feature>
<dbReference type="Pfam" id="PF00860">
    <property type="entry name" value="Xan_ur_permease"/>
    <property type="match status" value="1"/>
</dbReference>
<keyword evidence="4 7" id="KW-0812">Transmembrane</keyword>
<feature type="transmembrane region" description="Helical" evidence="7">
    <location>
        <begin position="82"/>
        <end position="100"/>
    </location>
</feature>
<reference evidence="8 9" key="1">
    <citation type="submission" date="2023-05" db="EMBL/GenBank/DDBJ databases">
        <authorList>
            <person name="Yin Y."/>
            <person name="Lu Z."/>
        </authorList>
    </citation>
    <scope>NUCLEOTIDE SEQUENCE [LARGE SCALE GENOMIC DNA]</scope>
    <source>
        <strain evidence="8 9">ZM22</strain>
    </source>
</reference>
<feature type="transmembrane region" description="Helical" evidence="7">
    <location>
        <begin position="53"/>
        <end position="70"/>
    </location>
</feature>
<feature type="transmembrane region" description="Helical" evidence="7">
    <location>
        <begin position="385"/>
        <end position="405"/>
    </location>
</feature>
<accession>A0ABY8SUE5</accession>
<evidence type="ECO:0000256" key="5">
    <source>
        <dbReference type="ARBA" id="ARBA00022989"/>
    </source>
</evidence>
<evidence type="ECO:0000256" key="3">
    <source>
        <dbReference type="ARBA" id="ARBA00022448"/>
    </source>
</evidence>
<sequence>MRRPDNIAFGVNDPLPTKLALGLALQQLAFLGALMIIPDIYARAAGLEERSGFLDIASATLLVSALVIVLQVRALRYLGAGYYYPLQATGAVLPGMYLVASLPGSGLQAVFGMIWVVGLTQIAFSFLIMRMRNIFTTEVSGVAVMLIGLGLGALGLQQITGTRLSHGQPLTGASLLTGALALSTMIGCNVWARGLLKLMAPLAGLLVGMALSLLLDLMPEQLHAWQQLAWVRLPQLPVFGWSFEPMAIAPYIVTGFVLSLTSMGTQTIVQRSADADWVRPHLRPLARGVRAEGVAHLFAALVNGLPLAASGGAVSLAAASGSASRYLGYWTAGLLLLAALVPKLIGLWLLLPASVMGALLLYLATFTTLSGLQLIASRMLDNRRVLAVGLGLMVGTGMPIIQPAIQQLWPSLAYVALSGLAAGVCVTVLMSSVFRLGIRQGTRKRFALDHTTLDDITEFLESQGRLWGARHEPVRRAELVGWQVVEALTGHHLLADPQSEIEVETGFDEYIFTLIVRYRGGLLPLAKQPPSAEELMASTEAELQMTGYLVSQSAHGARASSNADGLCTLRLTFEN</sequence>
<keyword evidence="9" id="KW-1185">Reference proteome</keyword>